<dbReference type="PANTHER" id="PTHR11733">
    <property type="entry name" value="ZINC METALLOPROTEASE FAMILY M13 NEPRILYSIN-RELATED"/>
    <property type="match status" value="1"/>
</dbReference>
<dbReference type="Gene3D" id="3.40.390.10">
    <property type="entry name" value="Collagenase (Catalytic Domain)"/>
    <property type="match status" value="1"/>
</dbReference>
<dbReference type="EC" id="3.4.24.-" evidence="10"/>
<proteinExistence type="inferred from homology"/>
<evidence type="ECO:0000259" key="8">
    <source>
        <dbReference type="Pfam" id="PF01431"/>
    </source>
</evidence>
<evidence type="ECO:0000256" key="1">
    <source>
        <dbReference type="ARBA" id="ARBA00001947"/>
    </source>
</evidence>
<dbReference type="InterPro" id="IPR000718">
    <property type="entry name" value="Peptidase_M13"/>
</dbReference>
<dbReference type="InterPro" id="IPR018497">
    <property type="entry name" value="Peptidase_M13_C"/>
</dbReference>
<dbReference type="Proteomes" id="UP001232536">
    <property type="component" value="Unassembled WGS sequence"/>
</dbReference>
<sequence length="658" mass="72757">MISGIDRSDLDPAVRPQDDLFRHVNGTWLTEHEIPADRAFDGSFRALHDQAEEHVRQIITELGEHTARDGDSPADPNAARIGALYTSFMDTETVERLGLTPLDEELAAIDAATDREALAGVLGALQRTGGAQAVGLYVDNDAHDPEQYAVYLYQAGLGLPDEAYYRDEGYAEIRAAYTPHVARMLTLSGVPRATEDAEQVVAFETALATHHWDVVADRDAERTYNPMSFEDLVARAPGFDWRGWAAALGVPAGSLDRVVVREPEFAVGLGQVWTDTDPAVIRSWLRYHLLTRRAPYLTDDVVEANFDFYGRTLTGAQQVRERWKRAVSLVEGALGEAVGQVYVARHFPPSHKERMVELVATLVEAYRRSITDLDWMGEATKARALEKLDAFTPKLGYPETWKSYEGLEMEPADLMGNVRRSNAYEQDRELGKIGRPLDRGEWFMTPQTVNAYYNPGMNEIVFPAAILQPPFFDVDADDAVNYGGIGAVIGHEIGHGFDDQGSKYDGTGALHDWWTTADRSEFESRTRALIDQYSTFSPAQLDDPTTRVNGAFTIGENIGDLGGLAIALEAYTIALAGAEAPVLDGLTGTQRVFLGWARAWREKGRDEAVRQRLATDPHSPAEFRCNGVVRNIDAFHEAFGTVPGDGLWLDPGARVSIW</sequence>
<organism evidence="10 11">
    <name type="scientific">Actinotalea lenta</name>
    <dbReference type="NCBI Taxonomy" id="3064654"/>
    <lineage>
        <taxon>Bacteria</taxon>
        <taxon>Bacillati</taxon>
        <taxon>Actinomycetota</taxon>
        <taxon>Actinomycetes</taxon>
        <taxon>Micrococcales</taxon>
        <taxon>Cellulomonadaceae</taxon>
        <taxon>Actinotalea</taxon>
    </lineage>
</organism>
<keyword evidence="7" id="KW-0482">Metalloprotease</keyword>
<dbReference type="CDD" id="cd08662">
    <property type="entry name" value="M13"/>
    <property type="match status" value="1"/>
</dbReference>
<name>A0ABT9D8N6_9CELL</name>
<keyword evidence="6" id="KW-0862">Zinc</keyword>
<dbReference type="Pfam" id="PF05649">
    <property type="entry name" value="Peptidase_M13_N"/>
    <property type="match status" value="1"/>
</dbReference>
<evidence type="ECO:0000313" key="10">
    <source>
        <dbReference type="EMBL" id="MDO8107250.1"/>
    </source>
</evidence>
<feature type="domain" description="Peptidase M13 N-terminal" evidence="9">
    <location>
        <begin position="16"/>
        <end position="398"/>
    </location>
</feature>
<evidence type="ECO:0000256" key="2">
    <source>
        <dbReference type="ARBA" id="ARBA00007357"/>
    </source>
</evidence>
<evidence type="ECO:0000256" key="3">
    <source>
        <dbReference type="ARBA" id="ARBA00022670"/>
    </source>
</evidence>
<evidence type="ECO:0000256" key="4">
    <source>
        <dbReference type="ARBA" id="ARBA00022723"/>
    </source>
</evidence>
<dbReference type="PANTHER" id="PTHR11733:SF167">
    <property type="entry name" value="FI17812P1-RELATED"/>
    <property type="match status" value="1"/>
</dbReference>
<dbReference type="GO" id="GO:0016787">
    <property type="term" value="F:hydrolase activity"/>
    <property type="evidence" value="ECO:0007669"/>
    <property type="project" value="UniProtKB-KW"/>
</dbReference>
<keyword evidence="11" id="KW-1185">Reference proteome</keyword>
<dbReference type="SUPFAM" id="SSF55486">
    <property type="entry name" value="Metalloproteases ('zincins'), catalytic domain"/>
    <property type="match status" value="1"/>
</dbReference>
<comment type="similarity">
    <text evidence="2">Belongs to the peptidase M13 family.</text>
</comment>
<comment type="caution">
    <text evidence="10">The sequence shown here is derived from an EMBL/GenBank/DDBJ whole genome shotgun (WGS) entry which is preliminary data.</text>
</comment>
<dbReference type="Gene3D" id="1.10.1380.10">
    <property type="entry name" value="Neutral endopeptidase , domain2"/>
    <property type="match status" value="1"/>
</dbReference>
<dbReference type="InterPro" id="IPR008753">
    <property type="entry name" value="Peptidase_M13_N"/>
</dbReference>
<dbReference type="InterPro" id="IPR024079">
    <property type="entry name" value="MetalloPept_cat_dom_sf"/>
</dbReference>
<keyword evidence="3" id="KW-0645">Protease</keyword>
<feature type="domain" description="Peptidase M13 C-terminal" evidence="8">
    <location>
        <begin position="450"/>
        <end position="653"/>
    </location>
</feature>
<dbReference type="RefSeq" id="WP_304600881.1">
    <property type="nucleotide sequence ID" value="NZ_JAUQYP010000001.1"/>
</dbReference>
<reference evidence="10 11" key="1">
    <citation type="submission" date="2023-07" db="EMBL/GenBank/DDBJ databases">
        <title>Description of novel actinomycetes strains, isolated from tidal flat sediment.</title>
        <authorList>
            <person name="Lu C."/>
        </authorList>
    </citation>
    <scope>NUCLEOTIDE SEQUENCE [LARGE SCALE GENOMIC DNA]</scope>
    <source>
        <strain evidence="10 11">SYSU T00b441</strain>
    </source>
</reference>
<dbReference type="PRINTS" id="PR00786">
    <property type="entry name" value="NEPRILYSIN"/>
</dbReference>
<gene>
    <name evidence="10" type="ORF">Q6348_08585</name>
</gene>
<evidence type="ECO:0000256" key="6">
    <source>
        <dbReference type="ARBA" id="ARBA00022833"/>
    </source>
</evidence>
<protein>
    <submittedName>
        <fullName evidence="10">M13-type metalloendopeptidase</fullName>
        <ecNumber evidence="10">3.4.24.-</ecNumber>
    </submittedName>
</protein>
<dbReference type="EMBL" id="JAUQYP010000001">
    <property type="protein sequence ID" value="MDO8107250.1"/>
    <property type="molecule type" value="Genomic_DNA"/>
</dbReference>
<comment type="cofactor">
    <cofactor evidence="1">
        <name>Zn(2+)</name>
        <dbReference type="ChEBI" id="CHEBI:29105"/>
    </cofactor>
</comment>
<evidence type="ECO:0000259" key="9">
    <source>
        <dbReference type="Pfam" id="PF05649"/>
    </source>
</evidence>
<accession>A0ABT9D8N6</accession>
<evidence type="ECO:0000256" key="5">
    <source>
        <dbReference type="ARBA" id="ARBA00022801"/>
    </source>
</evidence>
<keyword evidence="5 10" id="KW-0378">Hydrolase</keyword>
<evidence type="ECO:0000256" key="7">
    <source>
        <dbReference type="ARBA" id="ARBA00023049"/>
    </source>
</evidence>
<dbReference type="Pfam" id="PF01431">
    <property type="entry name" value="Peptidase_M13"/>
    <property type="match status" value="1"/>
</dbReference>
<dbReference type="PROSITE" id="PS51885">
    <property type="entry name" value="NEPRILYSIN"/>
    <property type="match status" value="1"/>
</dbReference>
<keyword evidence="4" id="KW-0479">Metal-binding</keyword>
<dbReference type="InterPro" id="IPR042089">
    <property type="entry name" value="Peptidase_M13_dom_2"/>
</dbReference>
<evidence type="ECO:0000313" key="11">
    <source>
        <dbReference type="Proteomes" id="UP001232536"/>
    </source>
</evidence>